<dbReference type="EMBL" id="LSTO01000005">
    <property type="protein sequence ID" value="OWW18469.1"/>
    <property type="molecule type" value="Genomic_DNA"/>
</dbReference>
<evidence type="ECO:0000313" key="1">
    <source>
        <dbReference type="EMBL" id="OWW18469.1"/>
    </source>
</evidence>
<proteinExistence type="predicted"/>
<organism evidence="1 2">
    <name type="scientific">Noviherbaspirillum denitrificans</name>
    <dbReference type="NCBI Taxonomy" id="1968433"/>
    <lineage>
        <taxon>Bacteria</taxon>
        <taxon>Pseudomonadati</taxon>
        <taxon>Pseudomonadota</taxon>
        <taxon>Betaproteobacteria</taxon>
        <taxon>Burkholderiales</taxon>
        <taxon>Oxalobacteraceae</taxon>
        <taxon>Noviherbaspirillum</taxon>
    </lineage>
</organism>
<accession>A0A254T744</accession>
<evidence type="ECO:0000313" key="2">
    <source>
        <dbReference type="Proteomes" id="UP000197535"/>
    </source>
</evidence>
<dbReference type="InterPro" id="IPR035223">
    <property type="entry name" value="DUF5335"/>
</dbReference>
<comment type="caution">
    <text evidence="1">The sequence shown here is derived from an EMBL/GenBank/DDBJ whole genome shotgun (WGS) entry which is preliminary data.</text>
</comment>
<dbReference type="OrthoDB" id="8758272at2"/>
<dbReference type="Pfam" id="PF17269">
    <property type="entry name" value="DUF5335"/>
    <property type="match status" value="1"/>
</dbReference>
<gene>
    <name evidence="1" type="ORF">AYR66_00520</name>
</gene>
<sequence length="111" mass="12531">MALSKLEKPKWHAYFDSMSKVLDGKRAEVEVDALATGSQIEAEWLPLLGITYDPKDDIVEVVLEGLDHMIHKPRDVFVDQTAADLSSVEVIDNDDFHHIIKLRDPLMLPPP</sequence>
<dbReference type="AlphaFoldDB" id="A0A254T744"/>
<dbReference type="RefSeq" id="WP_088710434.1">
    <property type="nucleotide sequence ID" value="NZ_LSTO01000005.1"/>
</dbReference>
<dbReference type="Proteomes" id="UP000197535">
    <property type="component" value="Unassembled WGS sequence"/>
</dbReference>
<reference evidence="1 2" key="1">
    <citation type="submission" date="2016-02" db="EMBL/GenBank/DDBJ databases">
        <authorList>
            <person name="Wen L."/>
            <person name="He K."/>
            <person name="Yang H."/>
        </authorList>
    </citation>
    <scope>NUCLEOTIDE SEQUENCE [LARGE SCALE GENOMIC DNA]</scope>
    <source>
        <strain evidence="1 2">TSA40</strain>
    </source>
</reference>
<keyword evidence="2" id="KW-1185">Reference proteome</keyword>
<protein>
    <submittedName>
        <fullName evidence="1">Uncharacterized protein</fullName>
    </submittedName>
</protein>
<name>A0A254T744_9BURK</name>